<dbReference type="Proteomes" id="UP001153069">
    <property type="component" value="Unassembled WGS sequence"/>
</dbReference>
<organism evidence="2 3">
    <name type="scientific">Seminavis robusta</name>
    <dbReference type="NCBI Taxonomy" id="568900"/>
    <lineage>
        <taxon>Eukaryota</taxon>
        <taxon>Sar</taxon>
        <taxon>Stramenopiles</taxon>
        <taxon>Ochrophyta</taxon>
        <taxon>Bacillariophyta</taxon>
        <taxon>Bacillariophyceae</taxon>
        <taxon>Bacillariophycidae</taxon>
        <taxon>Naviculales</taxon>
        <taxon>Naviculaceae</taxon>
        <taxon>Seminavis</taxon>
    </lineage>
</organism>
<keyword evidence="3" id="KW-1185">Reference proteome</keyword>
<accession>A0A9N8EZH5</accession>
<comment type="caution">
    <text evidence="2">The sequence shown here is derived from an EMBL/GenBank/DDBJ whole genome shotgun (WGS) entry which is preliminary data.</text>
</comment>
<sequence length="263" mass="28736">MSSDTDAKLSDEEALLLVVAHRAEEAARQLRPPANSQPGEDAEKTGEAQGGETDEEEDNLMDIVAKRADNARQEILIDESENQDSASKANEAAEDTVEKTLDGETPGDEKVETEDDLMDIVAKRADNARQEIMMQEELSQEQNQKAPDLSCSQTSGTVEDISEETSEAEKGLGVQLVQQQEAPEAPQMEVDVPFTNPVRRQQARTPASRPGAYALGPNRPPTQDLEPPMLVEDSSASNSTLSNINDGLVEARMILKIWKPQLQ</sequence>
<reference evidence="2" key="1">
    <citation type="submission" date="2020-06" db="EMBL/GenBank/DDBJ databases">
        <authorList>
            <consortium name="Plant Systems Biology data submission"/>
        </authorList>
    </citation>
    <scope>NUCLEOTIDE SEQUENCE</scope>
    <source>
        <strain evidence="2">D6</strain>
    </source>
</reference>
<evidence type="ECO:0000313" key="2">
    <source>
        <dbReference type="EMBL" id="CAB9529937.1"/>
    </source>
</evidence>
<protein>
    <submittedName>
        <fullName evidence="2">Uncharacterized protein</fullName>
    </submittedName>
</protein>
<gene>
    <name evidence="2" type="ORF">SEMRO_2680_G334470.1</name>
</gene>
<feature type="region of interest" description="Disordered" evidence="1">
    <location>
        <begin position="128"/>
        <end position="242"/>
    </location>
</feature>
<evidence type="ECO:0000313" key="3">
    <source>
        <dbReference type="Proteomes" id="UP001153069"/>
    </source>
</evidence>
<name>A0A9N8EZH5_9STRA</name>
<feature type="compositionally biased region" description="Polar residues" evidence="1">
    <location>
        <begin position="140"/>
        <end position="157"/>
    </location>
</feature>
<proteinExistence type="predicted"/>
<evidence type="ECO:0000256" key="1">
    <source>
        <dbReference type="SAM" id="MobiDB-lite"/>
    </source>
</evidence>
<feature type="compositionally biased region" description="Low complexity" evidence="1">
    <location>
        <begin position="174"/>
        <end position="187"/>
    </location>
</feature>
<dbReference type="AlphaFoldDB" id="A0A9N8EZH5"/>
<feature type="compositionally biased region" description="Basic and acidic residues" evidence="1">
    <location>
        <begin position="96"/>
        <end position="110"/>
    </location>
</feature>
<feature type="region of interest" description="Disordered" evidence="1">
    <location>
        <begin position="25"/>
        <end position="115"/>
    </location>
</feature>
<dbReference type="EMBL" id="CAICTM010002678">
    <property type="protein sequence ID" value="CAB9529937.1"/>
    <property type="molecule type" value="Genomic_DNA"/>
</dbReference>